<gene>
    <name evidence="2" type="ORF">CVT25_007615</name>
</gene>
<evidence type="ECO:0000313" key="3">
    <source>
        <dbReference type="Proteomes" id="UP000283269"/>
    </source>
</evidence>
<proteinExistence type="predicted"/>
<protein>
    <submittedName>
        <fullName evidence="2">Uncharacterized protein</fullName>
    </submittedName>
</protein>
<dbReference type="Proteomes" id="UP000283269">
    <property type="component" value="Unassembled WGS sequence"/>
</dbReference>
<comment type="caution">
    <text evidence="2">The sequence shown here is derived from an EMBL/GenBank/DDBJ whole genome shotgun (WGS) entry which is preliminary data.</text>
</comment>
<dbReference type="InParanoid" id="A0A409X1C9"/>
<dbReference type="AlphaFoldDB" id="A0A409X1C9"/>
<dbReference type="EMBL" id="NHYD01002850">
    <property type="protein sequence ID" value="PPQ84546.1"/>
    <property type="molecule type" value="Genomic_DNA"/>
</dbReference>
<feature type="region of interest" description="Disordered" evidence="1">
    <location>
        <begin position="216"/>
        <end position="243"/>
    </location>
</feature>
<accession>A0A409X1C9</accession>
<organism evidence="2 3">
    <name type="scientific">Psilocybe cyanescens</name>
    <dbReference type="NCBI Taxonomy" id="93625"/>
    <lineage>
        <taxon>Eukaryota</taxon>
        <taxon>Fungi</taxon>
        <taxon>Dikarya</taxon>
        <taxon>Basidiomycota</taxon>
        <taxon>Agaricomycotina</taxon>
        <taxon>Agaricomycetes</taxon>
        <taxon>Agaricomycetidae</taxon>
        <taxon>Agaricales</taxon>
        <taxon>Agaricineae</taxon>
        <taxon>Strophariaceae</taxon>
        <taxon>Psilocybe</taxon>
    </lineage>
</organism>
<name>A0A409X1C9_PSICY</name>
<evidence type="ECO:0000313" key="2">
    <source>
        <dbReference type="EMBL" id="PPQ84546.1"/>
    </source>
</evidence>
<keyword evidence="3" id="KW-1185">Reference proteome</keyword>
<reference evidence="2 3" key="1">
    <citation type="journal article" date="2018" name="Evol. Lett.">
        <title>Horizontal gene cluster transfer increased hallucinogenic mushroom diversity.</title>
        <authorList>
            <person name="Reynolds H.T."/>
            <person name="Vijayakumar V."/>
            <person name="Gluck-Thaler E."/>
            <person name="Korotkin H.B."/>
            <person name="Matheny P.B."/>
            <person name="Slot J.C."/>
        </authorList>
    </citation>
    <scope>NUCLEOTIDE SEQUENCE [LARGE SCALE GENOMIC DNA]</scope>
    <source>
        <strain evidence="2 3">2631</strain>
    </source>
</reference>
<evidence type="ECO:0000256" key="1">
    <source>
        <dbReference type="SAM" id="MobiDB-lite"/>
    </source>
</evidence>
<sequence>MASLPLSEAYQVLLTTMNSSEGSKVVSVQKHLNNFHCAMLAALELENPELAPDEAGYITLKAQLQKVGVPSRLLSRLDEAREALKQAAMESIDVDSWDSFQFSEVLYKVKAKDKKVDEASEVSQRTVREGKKAKAEMLKSDLVDMGTSKCLACTSSGHPCLLLRDLFNLTNVSDVDELRKVLKGNRKVKCEHCKSGQVTCSLSVRTDKILNPPQIGVSKRKAESEASLSKTESRNVRSRSSQNDLEAVPSLKLGLIYNTASTISGSSLGPLKAHIEAIDVDDQDSEPSNSMFKVNTRLSKALQLFGIAQDMSGSLRAQKAGLGARIESLGATMMSLQEAILSISKDFAALENKERVIDAKFEEAKKLLTAIIMDK</sequence>